<dbReference type="InterPro" id="IPR001789">
    <property type="entry name" value="Sig_transdc_resp-reg_receiver"/>
</dbReference>
<proteinExistence type="predicted"/>
<dbReference type="Gene3D" id="3.30.565.10">
    <property type="entry name" value="Histidine kinase-like ATPase, C-terminal domain"/>
    <property type="match status" value="1"/>
</dbReference>
<sequence length="612" mass="63863">MNRTSGTAQTVTDRSGVELLVEVGTLLSAPTVAALDTGLELSVVAVTAFVGGRRGELVVRPSDQPGPTDPFPLADAEARAASGPPTGEETVRLADAPGLTPGLPPVPEPGEHAAAVPSALRPPAGPAPLPDLPAGAPGIGAAPGLSEGQWQRLDEGRPVVDDTSLGGPAVLFPVSCAGMVIAALRVGGLVNERAVADNLTASERGEVVTGACALLGAAITRRQAAAESETPAASARGAAPRAERDGDSGRDAAPSAESDFLARMSHELRTPLNAILGFAQLLEPADLTPEESDNLTHIVRAGRHMLAILNDALDVEAVESGHVSLDPEDIDLDQAIGEALDLIRPAAESAGLAIERPATDGLRVRADRQRLRQVLLNLLSNAVKYNRPGGRIRVEANPVDSRGHRTDDDFRYVQIAVADSGRGIPEDRLADVFTPFERIGVKDVGGTGLGLSLVKSLTTAMDGCVDVTSSEGAGSTFTIDLPYAGQAREQERATVLYVEDDPANVTLVQRVLSANEQLNLVVAPDGPSGVRLIEELRPALVLLDVHLPDVEGDEILAGIRSHTDPDRRRTPVVVVSADPTGERRLLDAGADAFVSKPIENHLLLNEIVSRLS</sequence>
<evidence type="ECO:0000256" key="1">
    <source>
        <dbReference type="ARBA" id="ARBA00000085"/>
    </source>
</evidence>
<feature type="compositionally biased region" description="Low complexity" evidence="9">
    <location>
        <begin position="225"/>
        <end position="240"/>
    </location>
</feature>
<dbReference type="GO" id="GO:0005886">
    <property type="term" value="C:plasma membrane"/>
    <property type="evidence" value="ECO:0007669"/>
    <property type="project" value="UniProtKB-SubCell"/>
</dbReference>
<evidence type="ECO:0000256" key="7">
    <source>
        <dbReference type="ARBA" id="ARBA00023012"/>
    </source>
</evidence>
<comment type="catalytic activity">
    <reaction evidence="1">
        <text>ATP + protein L-histidine = ADP + protein N-phospho-L-histidine.</text>
        <dbReference type="EC" id="2.7.13.3"/>
    </reaction>
</comment>
<protein>
    <recommendedName>
        <fullName evidence="3">histidine kinase</fullName>
        <ecNumber evidence="3">2.7.13.3</ecNumber>
    </recommendedName>
</protein>
<feature type="region of interest" description="Disordered" evidence="9">
    <location>
        <begin position="57"/>
        <end position="137"/>
    </location>
</feature>
<dbReference type="Gene3D" id="1.10.287.130">
    <property type="match status" value="1"/>
</dbReference>
<accession>A0A545AEQ6</accession>
<dbReference type="Pfam" id="PF00512">
    <property type="entry name" value="HisKA"/>
    <property type="match status" value="1"/>
</dbReference>
<dbReference type="PROSITE" id="PS50109">
    <property type="entry name" value="HIS_KIN"/>
    <property type="match status" value="1"/>
</dbReference>
<organism evidence="12 13">
    <name type="scientific">Cryptosporangium phraense</name>
    <dbReference type="NCBI Taxonomy" id="2593070"/>
    <lineage>
        <taxon>Bacteria</taxon>
        <taxon>Bacillati</taxon>
        <taxon>Actinomycetota</taxon>
        <taxon>Actinomycetes</taxon>
        <taxon>Cryptosporangiales</taxon>
        <taxon>Cryptosporangiaceae</taxon>
        <taxon>Cryptosporangium</taxon>
    </lineage>
</organism>
<reference evidence="12 13" key="1">
    <citation type="submission" date="2019-07" db="EMBL/GenBank/DDBJ databases">
        <title>Cryptosporangium phraense sp. nov., isolated from plant litter.</title>
        <authorList>
            <person name="Suriyachadkun C."/>
        </authorList>
    </citation>
    <scope>NUCLEOTIDE SEQUENCE [LARGE SCALE GENOMIC DNA]</scope>
    <source>
        <strain evidence="12 13">A-T 5661</strain>
    </source>
</reference>
<evidence type="ECO:0000313" key="12">
    <source>
        <dbReference type="EMBL" id="TQS39812.1"/>
    </source>
</evidence>
<gene>
    <name evidence="12" type="ORF">FL583_37955</name>
</gene>
<dbReference type="InterPro" id="IPR003661">
    <property type="entry name" value="HisK_dim/P_dom"/>
</dbReference>
<evidence type="ECO:0000256" key="4">
    <source>
        <dbReference type="ARBA" id="ARBA00022553"/>
    </source>
</evidence>
<dbReference type="Pfam" id="PF02518">
    <property type="entry name" value="HATPase_c"/>
    <property type="match status" value="1"/>
</dbReference>
<dbReference type="SUPFAM" id="SSF55874">
    <property type="entry name" value="ATPase domain of HSP90 chaperone/DNA topoisomerase II/histidine kinase"/>
    <property type="match status" value="1"/>
</dbReference>
<dbReference type="Gene3D" id="3.40.50.2300">
    <property type="match status" value="1"/>
</dbReference>
<feature type="domain" description="Response regulatory" evidence="11">
    <location>
        <begin position="494"/>
        <end position="611"/>
    </location>
</feature>
<dbReference type="PANTHER" id="PTHR43047">
    <property type="entry name" value="TWO-COMPONENT HISTIDINE PROTEIN KINASE"/>
    <property type="match status" value="1"/>
</dbReference>
<comment type="caution">
    <text evidence="12">The sequence shown here is derived from an EMBL/GenBank/DDBJ whole genome shotgun (WGS) entry which is preliminary data.</text>
</comment>
<evidence type="ECO:0000256" key="5">
    <source>
        <dbReference type="ARBA" id="ARBA00022679"/>
    </source>
</evidence>
<feature type="domain" description="Histidine kinase" evidence="10">
    <location>
        <begin position="263"/>
        <end position="485"/>
    </location>
</feature>
<keyword evidence="13" id="KW-1185">Reference proteome</keyword>
<dbReference type="CDD" id="cd00082">
    <property type="entry name" value="HisKA"/>
    <property type="match status" value="1"/>
</dbReference>
<dbReference type="InterPro" id="IPR036097">
    <property type="entry name" value="HisK_dim/P_sf"/>
</dbReference>
<dbReference type="EMBL" id="VIRS01000055">
    <property type="protein sequence ID" value="TQS39812.1"/>
    <property type="molecule type" value="Genomic_DNA"/>
</dbReference>
<evidence type="ECO:0000256" key="9">
    <source>
        <dbReference type="SAM" id="MobiDB-lite"/>
    </source>
</evidence>
<dbReference type="PANTHER" id="PTHR43047:SF72">
    <property type="entry name" value="OSMOSENSING HISTIDINE PROTEIN KINASE SLN1"/>
    <property type="match status" value="1"/>
</dbReference>
<keyword evidence="6" id="KW-0418">Kinase</keyword>
<dbReference type="GO" id="GO:0009927">
    <property type="term" value="F:histidine phosphotransfer kinase activity"/>
    <property type="evidence" value="ECO:0007669"/>
    <property type="project" value="TreeGrafter"/>
</dbReference>
<dbReference type="Pfam" id="PF00072">
    <property type="entry name" value="Response_reg"/>
    <property type="match status" value="1"/>
</dbReference>
<keyword evidence="5" id="KW-0808">Transferase</keyword>
<dbReference type="InterPro" id="IPR011006">
    <property type="entry name" value="CheY-like_superfamily"/>
</dbReference>
<dbReference type="SMART" id="SM00448">
    <property type="entry name" value="REC"/>
    <property type="match status" value="1"/>
</dbReference>
<keyword evidence="7" id="KW-0902">Two-component regulatory system</keyword>
<dbReference type="SMART" id="SM00387">
    <property type="entry name" value="HATPase_c"/>
    <property type="match status" value="1"/>
</dbReference>
<dbReference type="InterPro" id="IPR036890">
    <property type="entry name" value="HATPase_C_sf"/>
</dbReference>
<dbReference type="PRINTS" id="PR00344">
    <property type="entry name" value="BCTRLSENSOR"/>
</dbReference>
<dbReference type="OrthoDB" id="340764at2"/>
<evidence type="ECO:0000259" key="11">
    <source>
        <dbReference type="PROSITE" id="PS50110"/>
    </source>
</evidence>
<feature type="compositionally biased region" description="Basic and acidic residues" evidence="9">
    <location>
        <begin position="241"/>
        <end position="250"/>
    </location>
</feature>
<evidence type="ECO:0000256" key="2">
    <source>
        <dbReference type="ARBA" id="ARBA00004236"/>
    </source>
</evidence>
<name>A0A545AEQ6_9ACTN</name>
<dbReference type="SUPFAM" id="SSF47384">
    <property type="entry name" value="Homodimeric domain of signal transducing histidine kinase"/>
    <property type="match status" value="1"/>
</dbReference>
<dbReference type="GO" id="GO:0000155">
    <property type="term" value="F:phosphorelay sensor kinase activity"/>
    <property type="evidence" value="ECO:0007669"/>
    <property type="project" value="InterPro"/>
</dbReference>
<evidence type="ECO:0000313" key="13">
    <source>
        <dbReference type="Proteomes" id="UP000317982"/>
    </source>
</evidence>
<feature type="modified residue" description="4-aspartylphosphate" evidence="8">
    <location>
        <position position="544"/>
    </location>
</feature>
<dbReference type="AlphaFoldDB" id="A0A545AEQ6"/>
<evidence type="ECO:0000256" key="3">
    <source>
        <dbReference type="ARBA" id="ARBA00012438"/>
    </source>
</evidence>
<keyword evidence="4 8" id="KW-0597">Phosphoprotein</keyword>
<feature type="region of interest" description="Disordered" evidence="9">
    <location>
        <begin position="225"/>
        <end position="256"/>
    </location>
</feature>
<dbReference type="InterPro" id="IPR004358">
    <property type="entry name" value="Sig_transdc_His_kin-like_C"/>
</dbReference>
<evidence type="ECO:0000256" key="8">
    <source>
        <dbReference type="PROSITE-ProRule" id="PRU00169"/>
    </source>
</evidence>
<dbReference type="PROSITE" id="PS50110">
    <property type="entry name" value="RESPONSE_REGULATORY"/>
    <property type="match status" value="1"/>
</dbReference>
<dbReference type="EC" id="2.7.13.3" evidence="3"/>
<dbReference type="InterPro" id="IPR005467">
    <property type="entry name" value="His_kinase_dom"/>
</dbReference>
<dbReference type="Proteomes" id="UP000317982">
    <property type="component" value="Unassembled WGS sequence"/>
</dbReference>
<dbReference type="SUPFAM" id="SSF52172">
    <property type="entry name" value="CheY-like"/>
    <property type="match status" value="1"/>
</dbReference>
<dbReference type="InterPro" id="IPR003594">
    <property type="entry name" value="HATPase_dom"/>
</dbReference>
<evidence type="ECO:0000256" key="6">
    <source>
        <dbReference type="ARBA" id="ARBA00022777"/>
    </source>
</evidence>
<dbReference type="InParanoid" id="A0A545AEQ6"/>
<dbReference type="SMART" id="SM00388">
    <property type="entry name" value="HisKA"/>
    <property type="match status" value="1"/>
</dbReference>
<evidence type="ECO:0000259" key="10">
    <source>
        <dbReference type="PROSITE" id="PS50109"/>
    </source>
</evidence>
<comment type="subcellular location">
    <subcellularLocation>
        <location evidence="2">Cell membrane</location>
    </subcellularLocation>
</comment>